<dbReference type="KEGG" id="sted:SPTER_42670"/>
<reference evidence="1 2" key="1">
    <citation type="submission" date="2019-02" db="EMBL/GenBank/DDBJ databases">
        <title>Closed genome of Sporomusa termitida DSM 4440.</title>
        <authorList>
            <person name="Poehlein A."/>
            <person name="Daniel R."/>
        </authorList>
    </citation>
    <scope>NUCLEOTIDE SEQUENCE [LARGE SCALE GENOMIC DNA]</scope>
    <source>
        <strain evidence="1 2">DSM 4440</strain>
    </source>
</reference>
<dbReference type="AlphaFoldDB" id="A0A517DZQ3"/>
<sequence length="63" mass="7132">MESDKDPVHDLLTAIVSSLNNTLYDLAAENERGGSKVTAKRLEFSRQKIMSAWDVYSQTRSTR</sequence>
<evidence type="ECO:0000313" key="1">
    <source>
        <dbReference type="EMBL" id="QDR82829.1"/>
    </source>
</evidence>
<name>A0A517DZQ3_9FIRM</name>
<dbReference type="OrthoDB" id="1684689at2"/>
<accession>A0A517DZQ3</accession>
<gene>
    <name evidence="1" type="ORF">SPTER_42670</name>
</gene>
<evidence type="ECO:0000313" key="2">
    <source>
        <dbReference type="Proteomes" id="UP000320776"/>
    </source>
</evidence>
<keyword evidence="2" id="KW-1185">Reference proteome</keyword>
<protein>
    <submittedName>
        <fullName evidence="1">Uncharacterized protein</fullName>
    </submittedName>
</protein>
<organism evidence="1 2">
    <name type="scientific">Sporomusa termitida</name>
    <dbReference type="NCBI Taxonomy" id="2377"/>
    <lineage>
        <taxon>Bacteria</taxon>
        <taxon>Bacillati</taxon>
        <taxon>Bacillota</taxon>
        <taxon>Negativicutes</taxon>
        <taxon>Selenomonadales</taxon>
        <taxon>Sporomusaceae</taxon>
        <taxon>Sporomusa</taxon>
    </lineage>
</organism>
<dbReference type="Proteomes" id="UP000320776">
    <property type="component" value="Chromosome"/>
</dbReference>
<dbReference type="EMBL" id="CP036259">
    <property type="protein sequence ID" value="QDR82829.1"/>
    <property type="molecule type" value="Genomic_DNA"/>
</dbReference>
<dbReference type="RefSeq" id="WP_144352176.1">
    <property type="nucleotide sequence ID" value="NZ_CP036259.1"/>
</dbReference>
<proteinExistence type="predicted"/>